<proteinExistence type="predicted"/>
<name>A0A2Z4Y9K6_SUMC1</name>
<organism evidence="1 2">
    <name type="scientific">Sumerlaea chitinivorans</name>
    <dbReference type="NCBI Taxonomy" id="2250252"/>
    <lineage>
        <taxon>Bacteria</taxon>
        <taxon>Candidatus Sumerlaeota</taxon>
        <taxon>Candidatus Sumerlaeia</taxon>
        <taxon>Candidatus Sumerlaeales</taxon>
        <taxon>Candidatus Sumerlaeaceae</taxon>
        <taxon>Candidatus Sumerlaea</taxon>
    </lineage>
</organism>
<protein>
    <submittedName>
        <fullName evidence="1">Uncharacterized protein</fullName>
    </submittedName>
</protein>
<evidence type="ECO:0000313" key="1">
    <source>
        <dbReference type="EMBL" id="AXA37508.1"/>
    </source>
</evidence>
<evidence type="ECO:0000313" key="2">
    <source>
        <dbReference type="Proteomes" id="UP000262583"/>
    </source>
</evidence>
<dbReference type="EMBL" id="CP030759">
    <property type="protein sequence ID" value="AXA37508.1"/>
    <property type="molecule type" value="Genomic_DNA"/>
</dbReference>
<dbReference type="Proteomes" id="UP000262583">
    <property type="component" value="Chromosome"/>
</dbReference>
<sequence>MLLDLAWPVGPHGEKAQDLKGPLASQNLFQHRRDPKWHCCVAVGGLL</sequence>
<dbReference type="KEGG" id="schv:BRCON_2766"/>
<gene>
    <name evidence="1" type="ORF">BRCON_2766</name>
</gene>
<dbReference type="AlphaFoldDB" id="A0A2Z4Y9K6"/>
<reference evidence="1 2" key="1">
    <citation type="submission" date="2018-05" db="EMBL/GenBank/DDBJ databases">
        <title>A metagenomic window into the 2 km-deep terrestrial subsurface aquifer revealed taxonomically and functionally diverse microbial community comprising novel uncultured bacterial lineages.</title>
        <authorList>
            <person name="Kadnikov V.V."/>
            <person name="Mardanov A.V."/>
            <person name="Beletsky A.V."/>
            <person name="Banks D."/>
            <person name="Pimenov N.V."/>
            <person name="Frank Y.A."/>
            <person name="Karnachuk O.V."/>
            <person name="Ravin N.V."/>
        </authorList>
    </citation>
    <scope>NUCLEOTIDE SEQUENCE [LARGE SCALE GENOMIC DNA]</scope>
    <source>
        <strain evidence="1">BY</strain>
    </source>
</reference>
<accession>A0A2Z4Y9K6</accession>